<gene>
    <name evidence="1" type="ORF">HPB50_007348</name>
</gene>
<dbReference type="EMBL" id="CM023482">
    <property type="protein sequence ID" value="KAH6938176.1"/>
    <property type="molecule type" value="Genomic_DNA"/>
</dbReference>
<proteinExistence type="predicted"/>
<reference evidence="1" key="1">
    <citation type="submission" date="2020-05" db="EMBL/GenBank/DDBJ databases">
        <title>Large-scale comparative analyses of tick genomes elucidate their genetic diversity and vector capacities.</title>
        <authorList>
            <person name="Jia N."/>
            <person name="Wang J."/>
            <person name="Shi W."/>
            <person name="Du L."/>
            <person name="Sun Y."/>
            <person name="Zhan W."/>
            <person name="Jiang J."/>
            <person name="Wang Q."/>
            <person name="Zhang B."/>
            <person name="Ji P."/>
            <person name="Sakyi L.B."/>
            <person name="Cui X."/>
            <person name="Yuan T."/>
            <person name="Jiang B."/>
            <person name="Yang W."/>
            <person name="Lam T.T.-Y."/>
            <person name="Chang Q."/>
            <person name="Ding S."/>
            <person name="Wang X."/>
            <person name="Zhu J."/>
            <person name="Ruan X."/>
            <person name="Zhao L."/>
            <person name="Wei J."/>
            <person name="Que T."/>
            <person name="Du C."/>
            <person name="Cheng J."/>
            <person name="Dai P."/>
            <person name="Han X."/>
            <person name="Huang E."/>
            <person name="Gao Y."/>
            <person name="Liu J."/>
            <person name="Shao H."/>
            <person name="Ye R."/>
            <person name="Li L."/>
            <person name="Wei W."/>
            <person name="Wang X."/>
            <person name="Wang C."/>
            <person name="Yang T."/>
            <person name="Huo Q."/>
            <person name="Li W."/>
            <person name="Guo W."/>
            <person name="Chen H."/>
            <person name="Zhou L."/>
            <person name="Ni X."/>
            <person name="Tian J."/>
            <person name="Zhou Y."/>
            <person name="Sheng Y."/>
            <person name="Liu T."/>
            <person name="Pan Y."/>
            <person name="Xia L."/>
            <person name="Li J."/>
            <person name="Zhao F."/>
            <person name="Cao W."/>
        </authorList>
    </citation>
    <scope>NUCLEOTIDE SEQUENCE</scope>
    <source>
        <strain evidence="1">Hyas-2018</strain>
    </source>
</reference>
<evidence type="ECO:0000313" key="1">
    <source>
        <dbReference type="EMBL" id="KAH6938176.1"/>
    </source>
</evidence>
<protein>
    <submittedName>
        <fullName evidence="1">Uncharacterized protein</fullName>
    </submittedName>
</protein>
<organism evidence="1 2">
    <name type="scientific">Hyalomma asiaticum</name>
    <name type="common">Tick</name>
    <dbReference type="NCBI Taxonomy" id="266040"/>
    <lineage>
        <taxon>Eukaryota</taxon>
        <taxon>Metazoa</taxon>
        <taxon>Ecdysozoa</taxon>
        <taxon>Arthropoda</taxon>
        <taxon>Chelicerata</taxon>
        <taxon>Arachnida</taxon>
        <taxon>Acari</taxon>
        <taxon>Parasitiformes</taxon>
        <taxon>Ixodida</taxon>
        <taxon>Ixodoidea</taxon>
        <taxon>Ixodidae</taxon>
        <taxon>Hyalomminae</taxon>
        <taxon>Hyalomma</taxon>
    </lineage>
</organism>
<dbReference type="Proteomes" id="UP000821845">
    <property type="component" value="Chromosome 2"/>
</dbReference>
<sequence length="145" mass="16197">MLSLPKFLDSIPDLRHKIHADDITPSTTTDSNTGKQESCLQDAVDTVERYLQNVGLRCAPEKSEHLVLKVGTGGRPPSYEKPDPNVIFNKAPIPKVDSLQILGITYTRMDREQPPYRGSNGRFHNSRTFSSGQQTKGMGLRRKTC</sequence>
<accession>A0ACB7ST84</accession>
<evidence type="ECO:0000313" key="2">
    <source>
        <dbReference type="Proteomes" id="UP000821845"/>
    </source>
</evidence>
<keyword evidence="2" id="KW-1185">Reference proteome</keyword>
<name>A0ACB7ST84_HYAAI</name>
<comment type="caution">
    <text evidence="1">The sequence shown here is derived from an EMBL/GenBank/DDBJ whole genome shotgun (WGS) entry which is preliminary data.</text>
</comment>